<reference evidence="1 2" key="1">
    <citation type="submission" date="2018-07" db="EMBL/GenBank/DDBJ databases">
        <title>Genomic Encyclopedia of Type Strains, Phase IV (KMG-IV): sequencing the most valuable type-strain genomes for metagenomic binning, comparative biology and taxonomic classification.</title>
        <authorList>
            <person name="Goeker M."/>
        </authorList>
    </citation>
    <scope>NUCLEOTIDE SEQUENCE [LARGE SCALE GENOMIC DNA]</scope>
    <source>
        <strain evidence="1 2">DSM 21634</strain>
    </source>
</reference>
<dbReference type="RefSeq" id="WP_114470681.1">
    <property type="nucleotide sequence ID" value="NZ_QPJK01000008.1"/>
</dbReference>
<evidence type="ECO:0000313" key="1">
    <source>
        <dbReference type="EMBL" id="RCW68157.1"/>
    </source>
</evidence>
<dbReference type="EMBL" id="QPJK01000008">
    <property type="protein sequence ID" value="RCW68157.1"/>
    <property type="molecule type" value="Genomic_DNA"/>
</dbReference>
<organism evidence="1 2">
    <name type="scientific">Pseudorhodoferax soli</name>
    <dbReference type="NCBI Taxonomy" id="545864"/>
    <lineage>
        <taxon>Bacteria</taxon>
        <taxon>Pseudomonadati</taxon>
        <taxon>Pseudomonadota</taxon>
        <taxon>Betaproteobacteria</taxon>
        <taxon>Burkholderiales</taxon>
        <taxon>Comamonadaceae</taxon>
    </lineage>
</organism>
<name>A0A368XNR1_9BURK</name>
<keyword evidence="2" id="KW-1185">Reference proteome</keyword>
<evidence type="ECO:0000313" key="2">
    <source>
        <dbReference type="Proteomes" id="UP000252884"/>
    </source>
</evidence>
<proteinExistence type="predicted"/>
<dbReference type="Proteomes" id="UP000252884">
    <property type="component" value="Unassembled WGS sequence"/>
</dbReference>
<comment type="caution">
    <text evidence="1">The sequence shown here is derived from an EMBL/GenBank/DDBJ whole genome shotgun (WGS) entry which is preliminary data.</text>
</comment>
<sequence length="69" mass="7551">MTTTTYEISLILPDPHDPRPRSIQVSAAYIDNEKDLSPAQKAAIRALPPGGVWTGRAIQIKRLADKPKA</sequence>
<gene>
    <name evidence="1" type="ORF">DES41_108339</name>
</gene>
<dbReference type="OrthoDB" id="8908844at2"/>
<dbReference type="AlphaFoldDB" id="A0A368XNR1"/>
<accession>A0A368XNR1</accession>
<protein>
    <submittedName>
        <fullName evidence="1">Uncharacterized protein</fullName>
    </submittedName>
</protein>